<sequence>MLTHKSTYLITLALVAILNISVYSQEINIVNLETNSASKNDFAPFVKDSILYFTTNRKHELIKTYLNRDNEWVYRLYKSDILPNEAQAKETPLQNPQLSKLNTASICWSADTSTIVITQNQYSTVKRSKGRQNLLGIFFITNKKGEWSRPSAFKYNSRRNYSNVHPTITPDGKTIYFVSDKPGGIGKADIYESSLVNGEWTEPVNLGRKVNTEGNEVFPFYHSSGKLYFSSEGHNSTGKLDIFYTSKNNGVWSAPIKLEYPINTESNDFSCYIYDSQTEGYFASDRTGNADIFKFNDTYPKFPDASPQIEDNFCFTLFENGPYVSDTLPYKYKWNFGDGATANGLEVDHCFPGPGKYLVELNVVDTLANKDLYTVASYEVNLERTPQIYITAPDTVNIGTSFQLSTDISTLQDFVPTQYFWDFGDGNKAKGVTIHHIFRKKGIYTITCGAISKLDPTDKRSSTRQIVVIE</sequence>
<dbReference type="OrthoDB" id="1488841at2"/>
<name>W7Y2A5_9BACT</name>
<dbReference type="Proteomes" id="UP000019402">
    <property type="component" value="Unassembled WGS sequence"/>
</dbReference>
<dbReference type="InterPro" id="IPR013783">
    <property type="entry name" value="Ig-like_fold"/>
</dbReference>
<dbReference type="PROSITE" id="PS50093">
    <property type="entry name" value="PKD"/>
    <property type="match status" value="2"/>
</dbReference>
<evidence type="ECO:0000313" key="2">
    <source>
        <dbReference type="EMBL" id="GAF01668.1"/>
    </source>
</evidence>
<dbReference type="EMBL" id="BAMD01000002">
    <property type="protein sequence ID" value="GAF01668.1"/>
    <property type="molecule type" value="Genomic_DNA"/>
</dbReference>
<evidence type="ECO:0000259" key="1">
    <source>
        <dbReference type="PROSITE" id="PS50093"/>
    </source>
</evidence>
<dbReference type="Pfam" id="PF18911">
    <property type="entry name" value="PKD_4"/>
    <property type="match status" value="2"/>
</dbReference>
<dbReference type="Pfam" id="PF07676">
    <property type="entry name" value="PD40"/>
    <property type="match status" value="2"/>
</dbReference>
<organism evidence="2 3">
    <name type="scientific">Saccharicrinis fermentans DSM 9555 = JCM 21142</name>
    <dbReference type="NCBI Taxonomy" id="869213"/>
    <lineage>
        <taxon>Bacteria</taxon>
        <taxon>Pseudomonadati</taxon>
        <taxon>Bacteroidota</taxon>
        <taxon>Bacteroidia</taxon>
        <taxon>Marinilabiliales</taxon>
        <taxon>Marinilabiliaceae</taxon>
        <taxon>Saccharicrinis</taxon>
    </lineage>
</organism>
<dbReference type="eggNOG" id="COG0823">
    <property type="taxonomic scope" value="Bacteria"/>
</dbReference>
<reference evidence="2 3" key="1">
    <citation type="journal article" date="2014" name="Genome Announc.">
        <title>Draft Genome Sequence of Cytophaga fermentans JCM 21142T, a Facultative Anaerobe Isolated from Marine Mud.</title>
        <authorList>
            <person name="Starns D."/>
            <person name="Oshima K."/>
            <person name="Suda W."/>
            <person name="Iino T."/>
            <person name="Yuki M."/>
            <person name="Inoue J."/>
            <person name="Kitamura K."/>
            <person name="Iida T."/>
            <person name="Darby A."/>
            <person name="Hattori M."/>
            <person name="Ohkuma M."/>
        </authorList>
    </citation>
    <scope>NUCLEOTIDE SEQUENCE [LARGE SCALE GENOMIC DNA]</scope>
    <source>
        <strain evidence="2 3">JCM 21142</strain>
    </source>
</reference>
<dbReference type="SMART" id="SM00089">
    <property type="entry name" value="PKD"/>
    <property type="match status" value="2"/>
</dbReference>
<dbReference type="eggNOG" id="COG3291">
    <property type="taxonomic scope" value="Bacteria"/>
</dbReference>
<dbReference type="RefSeq" id="WP_052343243.1">
    <property type="nucleotide sequence ID" value="NZ_BAMD01000002.1"/>
</dbReference>
<gene>
    <name evidence="2" type="ORF">JCM21142_282</name>
</gene>
<dbReference type="InterPro" id="IPR000601">
    <property type="entry name" value="PKD_dom"/>
</dbReference>
<dbReference type="InterPro" id="IPR011042">
    <property type="entry name" value="6-blade_b-propeller_TolB-like"/>
</dbReference>
<feature type="domain" description="PKD" evidence="1">
    <location>
        <begin position="329"/>
        <end position="369"/>
    </location>
</feature>
<dbReference type="InterPro" id="IPR035986">
    <property type="entry name" value="PKD_dom_sf"/>
</dbReference>
<dbReference type="SUPFAM" id="SSF49299">
    <property type="entry name" value="PKD domain"/>
    <property type="match status" value="2"/>
</dbReference>
<dbReference type="STRING" id="869213.GCA_000517085_03216"/>
<accession>W7Y2A5</accession>
<protein>
    <submittedName>
        <fullName evidence="2">Polycystin cation channel protein</fullName>
    </submittedName>
</protein>
<dbReference type="CDD" id="cd00146">
    <property type="entry name" value="PKD"/>
    <property type="match status" value="1"/>
</dbReference>
<dbReference type="AlphaFoldDB" id="W7Y2A5"/>
<comment type="caution">
    <text evidence="2">The sequence shown here is derived from an EMBL/GenBank/DDBJ whole genome shotgun (WGS) entry which is preliminary data.</text>
</comment>
<dbReference type="Gene3D" id="2.60.40.10">
    <property type="entry name" value="Immunoglobulins"/>
    <property type="match status" value="2"/>
</dbReference>
<evidence type="ECO:0000313" key="3">
    <source>
        <dbReference type="Proteomes" id="UP000019402"/>
    </source>
</evidence>
<proteinExistence type="predicted"/>
<dbReference type="SUPFAM" id="SSF82171">
    <property type="entry name" value="DPP6 N-terminal domain-like"/>
    <property type="match status" value="1"/>
</dbReference>
<keyword evidence="3" id="KW-1185">Reference proteome</keyword>
<feature type="domain" description="PKD" evidence="1">
    <location>
        <begin position="416"/>
        <end position="447"/>
    </location>
</feature>
<dbReference type="InterPro" id="IPR022409">
    <property type="entry name" value="PKD/Chitinase_dom"/>
</dbReference>
<dbReference type="InterPro" id="IPR011659">
    <property type="entry name" value="WD40"/>
</dbReference>
<dbReference type="Gene3D" id="2.120.10.30">
    <property type="entry name" value="TolB, C-terminal domain"/>
    <property type="match status" value="1"/>
</dbReference>